<evidence type="ECO:0000259" key="2">
    <source>
        <dbReference type="Pfam" id="PF17667"/>
    </source>
</evidence>
<gene>
    <name evidence="3" type="ORF">FA13DRAFT_1809212</name>
</gene>
<dbReference type="InterPro" id="IPR040976">
    <property type="entry name" value="Pkinase_fungal"/>
</dbReference>
<feature type="domain" description="Fungal-type protein kinase" evidence="2">
    <location>
        <begin position="162"/>
        <end position="502"/>
    </location>
</feature>
<proteinExistence type="predicted"/>
<dbReference type="Proteomes" id="UP000298030">
    <property type="component" value="Unassembled WGS sequence"/>
</dbReference>
<dbReference type="EMBL" id="QPFP01000003">
    <property type="protein sequence ID" value="TEB37831.1"/>
    <property type="molecule type" value="Genomic_DNA"/>
</dbReference>
<accession>A0A4Y7TV19</accession>
<organism evidence="3 4">
    <name type="scientific">Coprinellus micaceus</name>
    <name type="common">Glistening ink-cap mushroom</name>
    <name type="synonym">Coprinus micaceus</name>
    <dbReference type="NCBI Taxonomy" id="71717"/>
    <lineage>
        <taxon>Eukaryota</taxon>
        <taxon>Fungi</taxon>
        <taxon>Dikarya</taxon>
        <taxon>Basidiomycota</taxon>
        <taxon>Agaricomycotina</taxon>
        <taxon>Agaricomycetes</taxon>
        <taxon>Agaricomycetidae</taxon>
        <taxon>Agaricales</taxon>
        <taxon>Agaricineae</taxon>
        <taxon>Psathyrellaceae</taxon>
        <taxon>Coprinellus</taxon>
    </lineage>
</organism>
<evidence type="ECO:0000313" key="3">
    <source>
        <dbReference type="EMBL" id="TEB37831.1"/>
    </source>
</evidence>
<keyword evidence="4" id="KW-1185">Reference proteome</keyword>
<dbReference type="Gene3D" id="1.10.510.10">
    <property type="entry name" value="Transferase(Phosphotransferase) domain 1"/>
    <property type="match status" value="1"/>
</dbReference>
<protein>
    <recommendedName>
        <fullName evidence="2">Fungal-type protein kinase domain-containing protein</fullName>
    </recommendedName>
</protein>
<comment type="caution">
    <text evidence="3">The sequence shown here is derived from an EMBL/GenBank/DDBJ whole genome shotgun (WGS) entry which is preliminary data.</text>
</comment>
<evidence type="ECO:0000313" key="4">
    <source>
        <dbReference type="Proteomes" id="UP000298030"/>
    </source>
</evidence>
<dbReference type="Pfam" id="PF17667">
    <property type="entry name" value="Pkinase_fungal"/>
    <property type="match status" value="1"/>
</dbReference>
<dbReference type="InterPro" id="IPR011009">
    <property type="entry name" value="Kinase-like_dom_sf"/>
</dbReference>
<dbReference type="OrthoDB" id="2970723at2759"/>
<feature type="compositionally biased region" description="Polar residues" evidence="1">
    <location>
        <begin position="625"/>
        <end position="643"/>
    </location>
</feature>
<sequence>MHHPAGYSKDWQNAKRLFALRVAQNPLETQCPRYTTTSDTYAHGLYQDVVDHHDVERFLHGADCYSVPQGRWATPNASTTPETLVNSIFNIIRSIVGRFINPKDPGVEREVVNTFYAPRCSGTDSRGYRACPTLLVRAAGPSFALPPPLNPQGPSPFDLGFSNMATYFSIKPESEVPSEKEIVDEMESYAHQIFRDQPNRAHVRSLAFTENHARLVHFDRAGSQITPPIDIHKHPGTIIRLIAGLSSTNERIMGLDDSVQWTIIAGRKTSGSVTTTSPSGEPKTYPIVERIPTARDSIRGRATTCWRVQDPESGEEYVVKDSWRPNDRSPESELLEVVKGIPGVVEMISSESYRGEVKDMRCPSTIGQYHNRIATRVATKSYGPPIHRFTSVVQLLCAIRDAIGGHQRLVGDDIRILHRDISHNNILLGQPGAGVGSQGVLIDLDMAFRAPDANSTVTADHDTGTRLFQSHSVLMSAYLKKRSPAHDYLDDLESFFYLLAYIFLSYLPDGTPLPSGNEGPSIVWGWAEESASAARENKCLLFGAGPGASRALRLVEDAWGPACGALFDEFRWWVLEKRDEKDELLGGYPSERVVNPLKSFHSHRDEHYAQVLNFFDEAIEAVQGSASTPTSIDDESLSTSNPGSGIDASSPTIPSIPTPPTALAPCRRSARIRDLRLAKGEPSPIPTQPSKTSIRIEPEQPTTQLRRSARLQKRRLEDEHQLDASPPKAKRIKKGLRVATRAR</sequence>
<dbReference type="PANTHER" id="PTHR38248">
    <property type="entry name" value="FUNK1 6"/>
    <property type="match status" value="1"/>
</dbReference>
<feature type="region of interest" description="Disordered" evidence="1">
    <location>
        <begin position="675"/>
        <end position="743"/>
    </location>
</feature>
<evidence type="ECO:0000256" key="1">
    <source>
        <dbReference type="SAM" id="MobiDB-lite"/>
    </source>
</evidence>
<dbReference type="STRING" id="71717.A0A4Y7TV19"/>
<dbReference type="PANTHER" id="PTHR38248:SF2">
    <property type="entry name" value="FUNK1 11"/>
    <property type="match status" value="1"/>
</dbReference>
<feature type="region of interest" description="Disordered" evidence="1">
    <location>
        <begin position="625"/>
        <end position="663"/>
    </location>
</feature>
<dbReference type="AlphaFoldDB" id="A0A4Y7TV19"/>
<dbReference type="SUPFAM" id="SSF56112">
    <property type="entry name" value="Protein kinase-like (PK-like)"/>
    <property type="match status" value="1"/>
</dbReference>
<name>A0A4Y7TV19_COPMI</name>
<reference evidence="3 4" key="1">
    <citation type="journal article" date="2019" name="Nat. Ecol. Evol.">
        <title>Megaphylogeny resolves global patterns of mushroom evolution.</title>
        <authorList>
            <person name="Varga T."/>
            <person name="Krizsan K."/>
            <person name="Foldi C."/>
            <person name="Dima B."/>
            <person name="Sanchez-Garcia M."/>
            <person name="Sanchez-Ramirez S."/>
            <person name="Szollosi G.J."/>
            <person name="Szarkandi J.G."/>
            <person name="Papp V."/>
            <person name="Albert L."/>
            <person name="Andreopoulos W."/>
            <person name="Angelini C."/>
            <person name="Antonin V."/>
            <person name="Barry K.W."/>
            <person name="Bougher N.L."/>
            <person name="Buchanan P."/>
            <person name="Buyck B."/>
            <person name="Bense V."/>
            <person name="Catcheside P."/>
            <person name="Chovatia M."/>
            <person name="Cooper J."/>
            <person name="Damon W."/>
            <person name="Desjardin D."/>
            <person name="Finy P."/>
            <person name="Geml J."/>
            <person name="Haridas S."/>
            <person name="Hughes K."/>
            <person name="Justo A."/>
            <person name="Karasinski D."/>
            <person name="Kautmanova I."/>
            <person name="Kiss B."/>
            <person name="Kocsube S."/>
            <person name="Kotiranta H."/>
            <person name="LaButti K.M."/>
            <person name="Lechner B.E."/>
            <person name="Liimatainen K."/>
            <person name="Lipzen A."/>
            <person name="Lukacs Z."/>
            <person name="Mihaltcheva S."/>
            <person name="Morgado L.N."/>
            <person name="Niskanen T."/>
            <person name="Noordeloos M.E."/>
            <person name="Ohm R.A."/>
            <person name="Ortiz-Santana B."/>
            <person name="Ovrebo C."/>
            <person name="Racz N."/>
            <person name="Riley R."/>
            <person name="Savchenko A."/>
            <person name="Shiryaev A."/>
            <person name="Soop K."/>
            <person name="Spirin V."/>
            <person name="Szebenyi C."/>
            <person name="Tomsovsky M."/>
            <person name="Tulloss R.E."/>
            <person name="Uehling J."/>
            <person name="Grigoriev I.V."/>
            <person name="Vagvolgyi C."/>
            <person name="Papp T."/>
            <person name="Martin F.M."/>
            <person name="Miettinen O."/>
            <person name="Hibbett D.S."/>
            <person name="Nagy L.G."/>
        </authorList>
    </citation>
    <scope>NUCLEOTIDE SEQUENCE [LARGE SCALE GENOMIC DNA]</scope>
    <source>
        <strain evidence="3 4">FP101781</strain>
    </source>
</reference>
<feature type="compositionally biased region" description="Basic residues" evidence="1">
    <location>
        <begin position="728"/>
        <end position="743"/>
    </location>
</feature>